<keyword evidence="2" id="KW-1185">Reference proteome</keyword>
<gene>
    <name evidence="1" type="ORF">HPB49_014117</name>
</gene>
<accession>A0ACB8C9R7</accession>
<dbReference type="Proteomes" id="UP000821865">
    <property type="component" value="Chromosome 8"/>
</dbReference>
<dbReference type="EMBL" id="CM023477">
    <property type="protein sequence ID" value="KAH7937652.1"/>
    <property type="molecule type" value="Genomic_DNA"/>
</dbReference>
<name>A0ACB8C9R7_DERSI</name>
<evidence type="ECO:0000313" key="1">
    <source>
        <dbReference type="EMBL" id="KAH7937652.1"/>
    </source>
</evidence>
<evidence type="ECO:0000313" key="2">
    <source>
        <dbReference type="Proteomes" id="UP000821865"/>
    </source>
</evidence>
<comment type="caution">
    <text evidence="1">The sequence shown here is derived from an EMBL/GenBank/DDBJ whole genome shotgun (WGS) entry which is preliminary data.</text>
</comment>
<reference evidence="1" key="1">
    <citation type="submission" date="2020-05" db="EMBL/GenBank/DDBJ databases">
        <title>Large-scale comparative analyses of tick genomes elucidate their genetic diversity and vector capacities.</title>
        <authorList>
            <person name="Jia N."/>
            <person name="Wang J."/>
            <person name="Shi W."/>
            <person name="Du L."/>
            <person name="Sun Y."/>
            <person name="Zhan W."/>
            <person name="Jiang J."/>
            <person name="Wang Q."/>
            <person name="Zhang B."/>
            <person name="Ji P."/>
            <person name="Sakyi L.B."/>
            <person name="Cui X."/>
            <person name="Yuan T."/>
            <person name="Jiang B."/>
            <person name="Yang W."/>
            <person name="Lam T.T.-Y."/>
            <person name="Chang Q."/>
            <person name="Ding S."/>
            <person name="Wang X."/>
            <person name="Zhu J."/>
            <person name="Ruan X."/>
            <person name="Zhao L."/>
            <person name="Wei J."/>
            <person name="Que T."/>
            <person name="Du C."/>
            <person name="Cheng J."/>
            <person name="Dai P."/>
            <person name="Han X."/>
            <person name="Huang E."/>
            <person name="Gao Y."/>
            <person name="Liu J."/>
            <person name="Shao H."/>
            <person name="Ye R."/>
            <person name="Li L."/>
            <person name="Wei W."/>
            <person name="Wang X."/>
            <person name="Wang C."/>
            <person name="Yang T."/>
            <person name="Huo Q."/>
            <person name="Li W."/>
            <person name="Guo W."/>
            <person name="Chen H."/>
            <person name="Zhou L."/>
            <person name="Ni X."/>
            <person name="Tian J."/>
            <person name="Zhou Y."/>
            <person name="Sheng Y."/>
            <person name="Liu T."/>
            <person name="Pan Y."/>
            <person name="Xia L."/>
            <person name="Li J."/>
            <person name="Zhao F."/>
            <person name="Cao W."/>
        </authorList>
    </citation>
    <scope>NUCLEOTIDE SEQUENCE</scope>
    <source>
        <strain evidence="1">Dsil-2018</strain>
    </source>
</reference>
<protein>
    <submittedName>
        <fullName evidence="1">Uncharacterized protein</fullName>
    </submittedName>
</protein>
<organism evidence="1 2">
    <name type="scientific">Dermacentor silvarum</name>
    <name type="common">Tick</name>
    <dbReference type="NCBI Taxonomy" id="543639"/>
    <lineage>
        <taxon>Eukaryota</taxon>
        <taxon>Metazoa</taxon>
        <taxon>Ecdysozoa</taxon>
        <taxon>Arthropoda</taxon>
        <taxon>Chelicerata</taxon>
        <taxon>Arachnida</taxon>
        <taxon>Acari</taxon>
        <taxon>Parasitiformes</taxon>
        <taxon>Ixodida</taxon>
        <taxon>Ixodoidea</taxon>
        <taxon>Ixodidae</taxon>
        <taxon>Rhipicephalinae</taxon>
        <taxon>Dermacentor</taxon>
    </lineage>
</organism>
<proteinExistence type="predicted"/>
<sequence length="404" mass="44628">MHTGIGILYRRPVQESRLFYFLLPLSLDVWLCLLAAYLGAAVMLHLAARMAPGEWHVPRHGPKCDCDRSSGADKPRNALGLGESLWYATAALLFQSCETSPRAASTRLIAISWWVFSLIMVSFYTANMAAFLVNEKLQFPIENVHDLAAQSKIRYGCVASGSTETFFKESKLEPYERMWTVMSNNRDDSLASSTAEGVERVRRGDYAFLMEAATIEYLTDRDCQLAQIGGPLDSKGYGFALPRGSPYTAHLSEAILRLQETGVIARLKKQWWMGHCSQQREREKGTSALSETKDSSEEANALGVSNVGGVFLVLLGGLGVSSVCVILEFVWKTRPSSKAKKKAIERSCEIMELSKKESKTSLEGLSTAQDDRSISVLPATTLQVDVVDSREASAHAQQRRPDVS</sequence>